<dbReference type="GO" id="GO:0034628">
    <property type="term" value="P:'de novo' NAD+ biosynthetic process from L-aspartate"/>
    <property type="evidence" value="ECO:0007669"/>
    <property type="project" value="TreeGrafter"/>
</dbReference>
<dbReference type="EMBL" id="SIXI01000001">
    <property type="protein sequence ID" value="TBO34100.1"/>
    <property type="molecule type" value="Genomic_DNA"/>
</dbReference>
<proteinExistence type="predicted"/>
<dbReference type="NCBIfam" id="NF006878">
    <property type="entry name" value="PRK09375.1-2"/>
    <property type="match status" value="1"/>
</dbReference>
<evidence type="ECO:0000256" key="6">
    <source>
        <dbReference type="ARBA" id="ARBA00022485"/>
    </source>
</evidence>
<evidence type="ECO:0000256" key="4">
    <source>
        <dbReference type="ARBA" id="ARBA00005065"/>
    </source>
</evidence>
<comment type="pathway">
    <text evidence="4">Cofactor biosynthesis; NAD(+) biosynthesis; quinolinate from iminoaspartate: step 1/1.</text>
</comment>
<evidence type="ECO:0000256" key="7">
    <source>
        <dbReference type="ARBA" id="ARBA00022490"/>
    </source>
</evidence>
<dbReference type="UniPathway" id="UPA00253">
    <property type="reaction ID" value="UER00327"/>
</dbReference>
<dbReference type="NCBIfam" id="TIGR00550">
    <property type="entry name" value="nadA"/>
    <property type="match status" value="1"/>
</dbReference>
<comment type="cofactor">
    <cofactor evidence="1">
        <name>[4Fe-4S] cluster</name>
        <dbReference type="ChEBI" id="CHEBI:49883"/>
    </cofactor>
</comment>
<dbReference type="GO" id="GO:0051539">
    <property type="term" value="F:4 iron, 4 sulfur cluster binding"/>
    <property type="evidence" value="ECO:0007669"/>
    <property type="project" value="UniProtKB-KW"/>
</dbReference>
<keyword evidence="11" id="KW-0408">Iron</keyword>
<comment type="catalytic activity">
    <reaction evidence="13">
        <text>iminosuccinate + dihydroxyacetone phosphate = quinolinate + phosphate + 2 H2O + H(+)</text>
        <dbReference type="Rhea" id="RHEA:25888"/>
        <dbReference type="ChEBI" id="CHEBI:15377"/>
        <dbReference type="ChEBI" id="CHEBI:15378"/>
        <dbReference type="ChEBI" id="CHEBI:29959"/>
        <dbReference type="ChEBI" id="CHEBI:43474"/>
        <dbReference type="ChEBI" id="CHEBI:57642"/>
        <dbReference type="ChEBI" id="CHEBI:77875"/>
        <dbReference type="EC" id="2.5.1.72"/>
    </reaction>
    <physiologicalReaction direction="left-to-right" evidence="13">
        <dbReference type="Rhea" id="RHEA:25889"/>
    </physiologicalReaction>
</comment>
<dbReference type="InterPro" id="IPR003473">
    <property type="entry name" value="NadA"/>
</dbReference>
<dbReference type="SUPFAM" id="SSF142754">
    <property type="entry name" value="NadA-like"/>
    <property type="match status" value="1"/>
</dbReference>
<dbReference type="Proteomes" id="UP000292120">
    <property type="component" value="Unassembled WGS sequence"/>
</dbReference>
<keyword evidence="8" id="KW-0662">Pyridine nucleotide biosynthesis</keyword>
<organism evidence="16 17">
    <name type="scientific">Aquabacterium lacunae</name>
    <dbReference type="NCBI Taxonomy" id="2528630"/>
    <lineage>
        <taxon>Bacteria</taxon>
        <taxon>Pseudomonadati</taxon>
        <taxon>Pseudomonadota</taxon>
        <taxon>Betaproteobacteria</taxon>
        <taxon>Burkholderiales</taxon>
        <taxon>Aquabacterium</taxon>
    </lineage>
</organism>
<evidence type="ECO:0000256" key="14">
    <source>
        <dbReference type="ARBA" id="ARBA00073059"/>
    </source>
</evidence>
<evidence type="ECO:0000256" key="13">
    <source>
        <dbReference type="ARBA" id="ARBA00050125"/>
    </source>
</evidence>
<dbReference type="OrthoDB" id="9801204at2"/>
<dbReference type="FunFam" id="3.40.50.10800:FF:000001">
    <property type="entry name" value="Quinolinate synthase A"/>
    <property type="match status" value="1"/>
</dbReference>
<dbReference type="GO" id="GO:0046872">
    <property type="term" value="F:metal ion binding"/>
    <property type="evidence" value="ECO:0007669"/>
    <property type="project" value="UniProtKB-KW"/>
</dbReference>
<dbReference type="AlphaFoldDB" id="A0A4Q9H5P2"/>
<name>A0A4Q9H5P2_9BURK</name>
<dbReference type="GO" id="GO:0005829">
    <property type="term" value="C:cytosol"/>
    <property type="evidence" value="ECO:0007669"/>
    <property type="project" value="TreeGrafter"/>
</dbReference>
<dbReference type="Pfam" id="PF02445">
    <property type="entry name" value="NadA"/>
    <property type="match status" value="1"/>
</dbReference>
<reference evidence="16 17" key="1">
    <citation type="submission" date="2019-02" db="EMBL/GenBank/DDBJ databases">
        <title>Aquabacterium sp. strain KMB7.</title>
        <authorList>
            <person name="Chen W.-M."/>
        </authorList>
    </citation>
    <scope>NUCLEOTIDE SEQUENCE [LARGE SCALE GENOMIC DNA]</scope>
    <source>
        <strain evidence="16 17">KMB7</strain>
    </source>
</reference>
<evidence type="ECO:0000256" key="10">
    <source>
        <dbReference type="ARBA" id="ARBA00022723"/>
    </source>
</evidence>
<evidence type="ECO:0000256" key="3">
    <source>
        <dbReference type="ARBA" id="ARBA00004496"/>
    </source>
</evidence>
<keyword evidence="10" id="KW-0479">Metal-binding</keyword>
<dbReference type="Gene3D" id="3.40.50.10800">
    <property type="entry name" value="NadA-like"/>
    <property type="match status" value="3"/>
</dbReference>
<dbReference type="GO" id="GO:0008987">
    <property type="term" value="F:quinolinate synthetase A activity"/>
    <property type="evidence" value="ECO:0007669"/>
    <property type="project" value="UniProtKB-UniRule"/>
</dbReference>
<comment type="function">
    <text evidence="2">Catalyzes the condensation of iminoaspartate with dihydroxyacetone phosphate to form quinolinate.</text>
</comment>
<keyword evidence="6" id="KW-0004">4Fe-4S</keyword>
<evidence type="ECO:0000256" key="15">
    <source>
        <dbReference type="NCBIfam" id="TIGR00550"/>
    </source>
</evidence>
<comment type="subcellular location">
    <subcellularLocation>
        <location evidence="3">Cytoplasm</location>
    </subcellularLocation>
</comment>
<keyword evidence="7" id="KW-0963">Cytoplasm</keyword>
<evidence type="ECO:0000256" key="8">
    <source>
        <dbReference type="ARBA" id="ARBA00022642"/>
    </source>
</evidence>
<comment type="caution">
    <text evidence="16">The sequence shown here is derived from an EMBL/GenBank/DDBJ whole genome shotgun (WGS) entry which is preliminary data.</text>
</comment>
<evidence type="ECO:0000256" key="5">
    <source>
        <dbReference type="ARBA" id="ARBA00012669"/>
    </source>
</evidence>
<evidence type="ECO:0000256" key="9">
    <source>
        <dbReference type="ARBA" id="ARBA00022679"/>
    </source>
</evidence>
<dbReference type="PANTHER" id="PTHR30573">
    <property type="entry name" value="QUINOLINATE SYNTHETASE A"/>
    <property type="match status" value="1"/>
</dbReference>
<gene>
    <name evidence="16" type="primary">nadA</name>
    <name evidence="16" type="ORF">EYS42_01250</name>
</gene>
<protein>
    <recommendedName>
        <fullName evidence="14 15">Quinolinate synthase</fullName>
        <ecNumber evidence="5 15">2.5.1.72</ecNumber>
    </recommendedName>
</protein>
<dbReference type="EC" id="2.5.1.72" evidence="5 15"/>
<sequence length="372" mass="39984">MSTTSVVYDYTRQDASGESCTAHAWAKVPPTLPAAEKAEVIERIKAQLKAQNAVLVAHYYVDGDLQDLALATGGCVSDSLEMARFGRDHAAQTLVVAGVKFMGESAKILSPEKRVLMPDLDATCSLDLGCEADDFARFCDAHPDRKVVVYANTSAAVKARADWMVTSSCALSIVQHLKDQGEKILWAPDRHLGRYIEKQTGADMLMWNGACIVHDEFKGLELDLLKKDHPGALVLVHPESPESVVAQADVVGSTSQLLKAVMEIDAPAYIVATDNGILHRMRQLAPGKKLIEAPTAGNSATCKSCAHCPWMAMNALQGVLACLEQGSGEIQVDEATRVKAHGCIDRMLDFVARNPNAISKPAQGFVPHIGAA</sequence>
<evidence type="ECO:0000313" key="17">
    <source>
        <dbReference type="Proteomes" id="UP000292120"/>
    </source>
</evidence>
<keyword evidence="17" id="KW-1185">Reference proteome</keyword>
<evidence type="ECO:0000313" key="16">
    <source>
        <dbReference type="EMBL" id="TBO34100.1"/>
    </source>
</evidence>
<dbReference type="InterPro" id="IPR036094">
    <property type="entry name" value="NadA_sf"/>
</dbReference>
<keyword evidence="12" id="KW-0411">Iron-sulfur</keyword>
<evidence type="ECO:0000256" key="1">
    <source>
        <dbReference type="ARBA" id="ARBA00001966"/>
    </source>
</evidence>
<accession>A0A4Q9H5P2</accession>
<evidence type="ECO:0000256" key="11">
    <source>
        <dbReference type="ARBA" id="ARBA00023004"/>
    </source>
</evidence>
<evidence type="ECO:0000256" key="12">
    <source>
        <dbReference type="ARBA" id="ARBA00023014"/>
    </source>
</evidence>
<keyword evidence="9" id="KW-0808">Transferase</keyword>
<dbReference type="FunFam" id="3.40.50.10800:FF:000003">
    <property type="entry name" value="Quinolinate synthase A"/>
    <property type="match status" value="1"/>
</dbReference>
<dbReference type="RefSeq" id="WP_130966049.1">
    <property type="nucleotide sequence ID" value="NZ_SIXI01000001.1"/>
</dbReference>
<dbReference type="PANTHER" id="PTHR30573:SF0">
    <property type="entry name" value="QUINOLINATE SYNTHASE, CHLOROPLASTIC"/>
    <property type="match status" value="1"/>
</dbReference>
<evidence type="ECO:0000256" key="2">
    <source>
        <dbReference type="ARBA" id="ARBA00003791"/>
    </source>
</evidence>
<dbReference type="NCBIfam" id="NF006877">
    <property type="entry name" value="PRK09375.1-1"/>
    <property type="match status" value="1"/>
</dbReference>